<name>A0AAE0EWL6_9CHLO</name>
<keyword evidence="3" id="KW-1185">Reference proteome</keyword>
<proteinExistence type="predicted"/>
<gene>
    <name evidence="2" type="ORF">CYMTET_46964</name>
</gene>
<evidence type="ECO:0000313" key="3">
    <source>
        <dbReference type="Proteomes" id="UP001190700"/>
    </source>
</evidence>
<protein>
    <submittedName>
        <fullName evidence="2">Uncharacterized protein</fullName>
    </submittedName>
</protein>
<dbReference type="AlphaFoldDB" id="A0AAE0EWL6"/>
<sequence>MGVDSGDMGLDGGDLGLEGGDSGLEGGDMVLEGGDSGLEHVVCGVCATGYERVTSGECHTCMISTELHWGLLAGALAVALVGGWAFYRWKMRGLSAPTFTKTNTTVWTNYLKAREDYRPQAFLAIAVGHIQVFDCEELYFNSESVSYFLRHDRATRCFTPEGVKLFIIITLDRQSPQLPALFSVVPMIFRR</sequence>
<dbReference type="Proteomes" id="UP001190700">
    <property type="component" value="Unassembled WGS sequence"/>
</dbReference>
<feature type="transmembrane region" description="Helical" evidence="1">
    <location>
        <begin position="67"/>
        <end position="87"/>
    </location>
</feature>
<organism evidence="2 3">
    <name type="scientific">Cymbomonas tetramitiformis</name>
    <dbReference type="NCBI Taxonomy" id="36881"/>
    <lineage>
        <taxon>Eukaryota</taxon>
        <taxon>Viridiplantae</taxon>
        <taxon>Chlorophyta</taxon>
        <taxon>Pyramimonadophyceae</taxon>
        <taxon>Pyramimonadales</taxon>
        <taxon>Pyramimonadaceae</taxon>
        <taxon>Cymbomonas</taxon>
    </lineage>
</organism>
<keyword evidence="1" id="KW-1133">Transmembrane helix</keyword>
<evidence type="ECO:0000256" key="1">
    <source>
        <dbReference type="SAM" id="Phobius"/>
    </source>
</evidence>
<dbReference type="EMBL" id="LGRX02032921">
    <property type="protein sequence ID" value="KAK3243381.1"/>
    <property type="molecule type" value="Genomic_DNA"/>
</dbReference>
<comment type="caution">
    <text evidence="2">The sequence shown here is derived from an EMBL/GenBank/DDBJ whole genome shotgun (WGS) entry which is preliminary data.</text>
</comment>
<keyword evidence="1" id="KW-0472">Membrane</keyword>
<keyword evidence="1" id="KW-0812">Transmembrane</keyword>
<evidence type="ECO:0000313" key="2">
    <source>
        <dbReference type="EMBL" id="KAK3243381.1"/>
    </source>
</evidence>
<accession>A0AAE0EWL6</accession>
<reference evidence="2 3" key="1">
    <citation type="journal article" date="2015" name="Genome Biol. Evol.">
        <title>Comparative Genomics of a Bacterivorous Green Alga Reveals Evolutionary Causalities and Consequences of Phago-Mixotrophic Mode of Nutrition.</title>
        <authorList>
            <person name="Burns J.A."/>
            <person name="Paasch A."/>
            <person name="Narechania A."/>
            <person name="Kim E."/>
        </authorList>
    </citation>
    <scope>NUCLEOTIDE SEQUENCE [LARGE SCALE GENOMIC DNA]</scope>
    <source>
        <strain evidence="2 3">PLY_AMNH</strain>
    </source>
</reference>